<keyword evidence="1" id="KW-1133">Transmembrane helix</keyword>
<name>A0ABR9R4B7_9FIRM</name>
<evidence type="ECO:0000313" key="3">
    <source>
        <dbReference type="Proteomes" id="UP000768567"/>
    </source>
</evidence>
<accession>A0ABR9R4B7</accession>
<sequence>MQKEHRTGWWLYLSLLGALALLCIVAGALWFALGSRPQAEQSTGYLLKDNGGHLALYTADGTGPLAEYDIYTSLLPENDILALQEGVAVADEAELQQRLEDYGL</sequence>
<keyword evidence="1" id="KW-0472">Membrane</keyword>
<reference evidence="2 3" key="1">
    <citation type="submission" date="2020-10" db="EMBL/GenBank/DDBJ databases">
        <title>ChiBAC.</title>
        <authorList>
            <person name="Zenner C."/>
            <person name="Hitch T.C.A."/>
            <person name="Clavel T."/>
        </authorList>
    </citation>
    <scope>NUCLEOTIDE SEQUENCE [LARGE SCALE GENOMIC DNA]</scope>
    <source>
        <strain evidence="2 3">DSM 109015</strain>
    </source>
</reference>
<feature type="transmembrane region" description="Helical" evidence="1">
    <location>
        <begin position="9"/>
        <end position="33"/>
    </location>
</feature>
<keyword evidence="3" id="KW-1185">Reference proteome</keyword>
<dbReference type="EMBL" id="JADCKC010000003">
    <property type="protein sequence ID" value="MBE5038000.1"/>
    <property type="molecule type" value="Genomic_DNA"/>
</dbReference>
<comment type="caution">
    <text evidence="2">The sequence shown here is derived from an EMBL/GenBank/DDBJ whole genome shotgun (WGS) entry which is preliminary data.</text>
</comment>
<proteinExistence type="predicted"/>
<dbReference type="RefSeq" id="WP_193501850.1">
    <property type="nucleotide sequence ID" value="NZ_JADCKC010000003.1"/>
</dbReference>
<keyword evidence="1" id="KW-0812">Transmembrane</keyword>
<dbReference type="Proteomes" id="UP000768567">
    <property type="component" value="Unassembled WGS sequence"/>
</dbReference>
<evidence type="ECO:0000256" key="1">
    <source>
        <dbReference type="SAM" id="Phobius"/>
    </source>
</evidence>
<evidence type="ECO:0008006" key="4">
    <source>
        <dbReference type="Google" id="ProtNLM"/>
    </source>
</evidence>
<evidence type="ECO:0000313" key="2">
    <source>
        <dbReference type="EMBL" id="MBE5038000.1"/>
    </source>
</evidence>
<gene>
    <name evidence="2" type="ORF">INF35_09425</name>
</gene>
<organism evidence="2 3">
    <name type="scientific">Gemmiger gallinarum</name>
    <dbReference type="NCBI Taxonomy" id="2779354"/>
    <lineage>
        <taxon>Bacteria</taxon>
        <taxon>Bacillati</taxon>
        <taxon>Bacillota</taxon>
        <taxon>Clostridia</taxon>
        <taxon>Eubacteriales</taxon>
        <taxon>Gemmiger</taxon>
    </lineage>
</organism>
<protein>
    <recommendedName>
        <fullName evidence="4">Bypass of forespore C C-terminal domain-containing protein</fullName>
    </recommendedName>
</protein>